<evidence type="ECO:0000313" key="2">
    <source>
        <dbReference type="EMBL" id="CAF9931958.1"/>
    </source>
</evidence>
<dbReference type="OrthoDB" id="5326346at2759"/>
<organism evidence="2 3">
    <name type="scientific">Gomphillus americanus</name>
    <dbReference type="NCBI Taxonomy" id="1940652"/>
    <lineage>
        <taxon>Eukaryota</taxon>
        <taxon>Fungi</taxon>
        <taxon>Dikarya</taxon>
        <taxon>Ascomycota</taxon>
        <taxon>Pezizomycotina</taxon>
        <taxon>Lecanoromycetes</taxon>
        <taxon>OSLEUM clade</taxon>
        <taxon>Ostropomycetidae</taxon>
        <taxon>Ostropales</taxon>
        <taxon>Graphidaceae</taxon>
        <taxon>Gomphilloideae</taxon>
        <taxon>Gomphillus</taxon>
    </lineage>
</organism>
<feature type="compositionally biased region" description="Acidic residues" evidence="1">
    <location>
        <begin position="53"/>
        <end position="65"/>
    </location>
</feature>
<evidence type="ECO:0000256" key="1">
    <source>
        <dbReference type="SAM" id="MobiDB-lite"/>
    </source>
</evidence>
<proteinExistence type="predicted"/>
<dbReference type="AlphaFoldDB" id="A0A8H3ITW3"/>
<comment type="caution">
    <text evidence="2">The sequence shown here is derived from an EMBL/GenBank/DDBJ whole genome shotgun (WGS) entry which is preliminary data.</text>
</comment>
<reference evidence="2" key="1">
    <citation type="submission" date="2021-03" db="EMBL/GenBank/DDBJ databases">
        <authorList>
            <person name="Tagirdzhanova G."/>
        </authorList>
    </citation>
    <scope>NUCLEOTIDE SEQUENCE</scope>
</reference>
<sequence>MASPPNSTKKQCKWIGSHTLDTDGDVLLVFNSKDAIVSNNLEVNLVRAGSQDPTDEDIDKDEDANNSDLRGTQRQAQSVDLFGTADIQVRVSSKHLALGSSVFRAILSPNFSEGKNLHKNGKVKIVLDDDPIDGMMVLLKLLHFKYQHRKMTPSLLMQVALLADKYDMATQILYLSPSWCDEIGKHVPRSWDPSVVSYIGLFSMLKMENQKKKMMTMARGYITENTFEHGLPIQHLIETLHEDRLAALDVAFKRINNIVNRYMSVQSNGTICDNGSHVCDAAMLGLLLQGLKQKGLWPLPSKPFEGITVKATIERLMGIDLASECTITERVRKRKVPCRQSSSGHRILVQCDCEGFNEIIRDLELAAGQ</sequence>
<protein>
    <recommendedName>
        <fullName evidence="4">BTB domain-containing protein</fullName>
    </recommendedName>
</protein>
<feature type="region of interest" description="Disordered" evidence="1">
    <location>
        <begin position="47"/>
        <end position="73"/>
    </location>
</feature>
<keyword evidence="3" id="KW-1185">Reference proteome</keyword>
<evidence type="ECO:0008006" key="4">
    <source>
        <dbReference type="Google" id="ProtNLM"/>
    </source>
</evidence>
<dbReference type="Proteomes" id="UP000664169">
    <property type="component" value="Unassembled WGS sequence"/>
</dbReference>
<gene>
    <name evidence="2" type="ORF">GOMPHAMPRED_006460</name>
</gene>
<dbReference type="Gene3D" id="3.30.710.10">
    <property type="entry name" value="Potassium Channel Kv1.1, Chain A"/>
    <property type="match status" value="1"/>
</dbReference>
<evidence type="ECO:0000313" key="3">
    <source>
        <dbReference type="Proteomes" id="UP000664169"/>
    </source>
</evidence>
<name>A0A8H3ITW3_9LECA</name>
<accession>A0A8H3ITW3</accession>
<dbReference type="InterPro" id="IPR011333">
    <property type="entry name" value="SKP1/BTB/POZ_sf"/>
</dbReference>
<dbReference type="EMBL" id="CAJPDQ010000041">
    <property type="protein sequence ID" value="CAF9931958.1"/>
    <property type="molecule type" value="Genomic_DNA"/>
</dbReference>